<dbReference type="Proteomes" id="UP000593567">
    <property type="component" value="Unassembled WGS sequence"/>
</dbReference>
<organism evidence="1 2">
    <name type="scientific">Bugula neritina</name>
    <name type="common">Brown bryozoan</name>
    <name type="synonym">Sertularia neritina</name>
    <dbReference type="NCBI Taxonomy" id="10212"/>
    <lineage>
        <taxon>Eukaryota</taxon>
        <taxon>Metazoa</taxon>
        <taxon>Spiralia</taxon>
        <taxon>Lophotrochozoa</taxon>
        <taxon>Bryozoa</taxon>
        <taxon>Gymnolaemata</taxon>
        <taxon>Cheilostomatida</taxon>
        <taxon>Flustrina</taxon>
        <taxon>Buguloidea</taxon>
        <taxon>Bugulidae</taxon>
        <taxon>Bugula</taxon>
    </lineage>
</organism>
<name>A0A7J7J374_BUGNE</name>
<gene>
    <name evidence="1" type="ORF">EB796_021030</name>
</gene>
<dbReference type="AlphaFoldDB" id="A0A7J7J374"/>
<protein>
    <submittedName>
        <fullName evidence="1">Uncharacterized protein</fullName>
    </submittedName>
</protein>
<comment type="caution">
    <text evidence="1">The sequence shown here is derived from an EMBL/GenBank/DDBJ whole genome shotgun (WGS) entry which is preliminary data.</text>
</comment>
<evidence type="ECO:0000313" key="1">
    <source>
        <dbReference type="EMBL" id="KAF6020660.1"/>
    </source>
</evidence>
<sequence length="156" mass="18451">MLVDGKGLLSHRNVSEAHRWAREPTRILSGRDYIRVHDIRYNLFLTGQLKYRMCYQANIFCPVCPDRCHTIRHILQVYLRTHRPRVQRHNMIFKILQAKLAEVGFDVLWKSHIRSKGGLLKPDLIYWHKDTPDTARIIDVSIISDNVHLAVPYRRT</sequence>
<dbReference type="OrthoDB" id="8195432at2759"/>
<keyword evidence="2" id="KW-1185">Reference proteome</keyword>
<dbReference type="EMBL" id="VXIV02003154">
    <property type="protein sequence ID" value="KAF6020660.1"/>
    <property type="molecule type" value="Genomic_DNA"/>
</dbReference>
<proteinExistence type="predicted"/>
<reference evidence="1" key="1">
    <citation type="submission" date="2020-06" db="EMBL/GenBank/DDBJ databases">
        <title>Draft genome of Bugula neritina, a colonial animal packing powerful symbionts and potential medicines.</title>
        <authorList>
            <person name="Rayko M."/>
        </authorList>
    </citation>
    <scope>NUCLEOTIDE SEQUENCE [LARGE SCALE GENOMIC DNA]</scope>
    <source>
        <strain evidence="1">Kwan_BN1</strain>
    </source>
</reference>
<accession>A0A7J7J374</accession>
<evidence type="ECO:0000313" key="2">
    <source>
        <dbReference type="Proteomes" id="UP000593567"/>
    </source>
</evidence>